<evidence type="ECO:0000259" key="11">
    <source>
        <dbReference type="Pfam" id="PF07695"/>
    </source>
</evidence>
<evidence type="ECO:0000256" key="7">
    <source>
        <dbReference type="ARBA" id="ARBA00022840"/>
    </source>
</evidence>
<dbReference type="PANTHER" id="PTHR41523:SF8">
    <property type="entry name" value="ETHYLENE RESPONSE SENSOR PROTEIN"/>
    <property type="match status" value="1"/>
</dbReference>
<dbReference type="AlphaFoldDB" id="A0A5R8Y334"/>
<feature type="domain" description="7TM-DISM receptor extracellular" evidence="11">
    <location>
        <begin position="164"/>
        <end position="365"/>
    </location>
</feature>
<dbReference type="OrthoDB" id="5342753at2"/>
<evidence type="ECO:0000313" key="14">
    <source>
        <dbReference type="Proteomes" id="UP000308901"/>
    </source>
</evidence>
<keyword evidence="4" id="KW-0808">Transferase</keyword>
<accession>A0A5R8Y334</accession>
<keyword evidence="8" id="KW-1133">Transmembrane helix</keyword>
<comment type="caution">
    <text evidence="13">The sequence shown here is derived from an EMBL/GenBank/DDBJ whole genome shotgun (WGS) entry which is preliminary data.</text>
</comment>
<evidence type="ECO:0000256" key="5">
    <source>
        <dbReference type="ARBA" id="ARBA00022741"/>
    </source>
</evidence>
<evidence type="ECO:0000313" key="13">
    <source>
        <dbReference type="EMBL" id="TLP40517.1"/>
    </source>
</evidence>
<evidence type="ECO:0000256" key="3">
    <source>
        <dbReference type="ARBA" id="ARBA00022553"/>
    </source>
</evidence>
<dbReference type="Gene3D" id="2.60.40.2380">
    <property type="match status" value="1"/>
</dbReference>
<keyword evidence="3" id="KW-0597">Phosphoprotein</keyword>
<dbReference type="SUPFAM" id="SSF55874">
    <property type="entry name" value="ATPase domain of HSP90 chaperone/DNA topoisomerase II/histidine kinase"/>
    <property type="match status" value="1"/>
</dbReference>
<dbReference type="Proteomes" id="UP000308901">
    <property type="component" value="Unassembled WGS sequence"/>
</dbReference>
<reference evidence="13 14" key="1">
    <citation type="submission" date="2019-05" db="EMBL/GenBank/DDBJ databases">
        <title>Arcobacter sp. nov., isolated from sea sediment.</title>
        <authorList>
            <person name="Kim W."/>
        </authorList>
    </citation>
    <scope>NUCLEOTIDE SEQUENCE [LARGE SCALE GENOMIC DNA]</scope>
    <source>
        <strain evidence="13 14">CAU 1517</strain>
    </source>
</reference>
<dbReference type="PANTHER" id="PTHR41523">
    <property type="entry name" value="TWO-COMPONENT SYSTEM SENSOR PROTEIN"/>
    <property type="match status" value="1"/>
</dbReference>
<dbReference type="EC" id="2.7.13.3" evidence="2"/>
<dbReference type="Gene3D" id="3.30.450.20">
    <property type="entry name" value="PAS domain"/>
    <property type="match status" value="1"/>
</dbReference>
<dbReference type="RefSeq" id="WP_138150807.1">
    <property type="nucleotide sequence ID" value="NZ_VANU01000001.1"/>
</dbReference>
<keyword evidence="7" id="KW-0067">ATP-binding</keyword>
<keyword evidence="8" id="KW-0472">Membrane</keyword>
<dbReference type="InterPro" id="IPR003594">
    <property type="entry name" value="HATPase_dom"/>
</dbReference>
<dbReference type="EMBL" id="VANU01000001">
    <property type="protein sequence ID" value="TLP40517.1"/>
    <property type="molecule type" value="Genomic_DNA"/>
</dbReference>
<dbReference type="Pfam" id="PF07696">
    <property type="entry name" value="7TMR-DISMED2"/>
    <property type="match status" value="1"/>
</dbReference>
<feature type="transmembrane region" description="Helical" evidence="8">
    <location>
        <begin position="314"/>
        <end position="337"/>
    </location>
</feature>
<evidence type="ECO:0000256" key="4">
    <source>
        <dbReference type="ARBA" id="ARBA00022679"/>
    </source>
</evidence>
<evidence type="ECO:0000256" key="6">
    <source>
        <dbReference type="ARBA" id="ARBA00022777"/>
    </source>
</evidence>
<sequence>MKFYRFVFLLTLIIIISLNAQDFSIHKEIQIFITTKKLKLEEAKNSKFDLFSKEHINYGFNSDMYIWLKVNLKNLENKPKDFILEINNPLLEHIILYYDDKINTSGMLHIDKREKYINPSFTLSLKANETKTYYLNIKNSTTALQFSILISDLENFKNYDLLKQFLIVFFIGVILAFITYSFSLFIYTKEKSYLYYCIYILTLLFQQLTYIGFLPLYAPQWFTNIDNLIVVPKVGIMIITAAIFARSFLKTSNYSKIDKIYKFVIYFILLQILFLSTPVFYFPEVTVLTGLFFIFFNLYSSIYIYNKGNKQARFFIIGWTFLSIGYFLSIIDALGIISVMYFLPPLILILTLIEALFLLLAFIDRLSILQNEKLQLDKKLYEELEKRNIIVEKEVKKQTKSLKNLYRELHHRVKNNLQIILSILNLQSSKLDNRYSKDEFLKLENRIKAISKTHEILYQNDNIEIINMKEYIKKLCMDLNISYSLKDIDFKLNIDANMPIKEAVYVGIIINELLSNSIKYVNNLDRFEITLIKKAKEYFLEVADNGLGYDFQKMRKNSLGLSLVYGLVTEQLGGEIESKTKDECKYMIRFKI</sequence>
<evidence type="ECO:0000256" key="8">
    <source>
        <dbReference type="SAM" id="Phobius"/>
    </source>
</evidence>
<keyword evidence="14" id="KW-1185">Reference proteome</keyword>
<comment type="catalytic activity">
    <reaction evidence="1">
        <text>ATP + protein L-histidine = ADP + protein N-phospho-L-histidine.</text>
        <dbReference type="EC" id="2.7.13.3"/>
    </reaction>
</comment>
<keyword evidence="6" id="KW-0418">Kinase</keyword>
<evidence type="ECO:0000259" key="9">
    <source>
        <dbReference type="Pfam" id="PF02518"/>
    </source>
</evidence>
<organism evidence="13 14">
    <name type="scientific">Arcobacter arenosus</name>
    <dbReference type="NCBI Taxonomy" id="2576037"/>
    <lineage>
        <taxon>Bacteria</taxon>
        <taxon>Pseudomonadati</taxon>
        <taxon>Campylobacterota</taxon>
        <taxon>Epsilonproteobacteria</taxon>
        <taxon>Campylobacterales</taxon>
        <taxon>Arcobacteraceae</taxon>
        <taxon>Arcobacter</taxon>
    </lineage>
</organism>
<feature type="domain" description="Signal transduction histidine kinase subgroup 2 dimerisation and phosphoacceptor" evidence="10">
    <location>
        <begin position="408"/>
        <end position="482"/>
    </location>
</feature>
<dbReference type="InterPro" id="IPR036890">
    <property type="entry name" value="HATPase_C_sf"/>
</dbReference>
<evidence type="ECO:0000256" key="1">
    <source>
        <dbReference type="ARBA" id="ARBA00000085"/>
    </source>
</evidence>
<dbReference type="GO" id="GO:0004673">
    <property type="term" value="F:protein histidine kinase activity"/>
    <property type="evidence" value="ECO:0007669"/>
    <property type="project" value="UniProtKB-EC"/>
</dbReference>
<feature type="domain" description="7TM-DISM receptor extracellular" evidence="12">
    <location>
        <begin position="34"/>
        <end position="148"/>
    </location>
</feature>
<feature type="transmembrane region" description="Helical" evidence="8">
    <location>
        <begin position="287"/>
        <end position="305"/>
    </location>
</feature>
<feature type="transmembrane region" description="Helical" evidence="8">
    <location>
        <begin position="165"/>
        <end position="186"/>
    </location>
</feature>
<dbReference type="Pfam" id="PF07568">
    <property type="entry name" value="HisKA_2"/>
    <property type="match status" value="1"/>
</dbReference>
<gene>
    <name evidence="13" type="ORF">FDK22_00455</name>
</gene>
<keyword evidence="5" id="KW-0547">Nucleotide-binding</keyword>
<keyword evidence="8" id="KW-0812">Transmembrane</keyword>
<dbReference type="Gene3D" id="3.30.565.10">
    <property type="entry name" value="Histidine kinase-like ATPase, C-terminal domain"/>
    <property type="match status" value="1"/>
</dbReference>
<protein>
    <recommendedName>
        <fullName evidence="2">histidine kinase</fullName>
        <ecNumber evidence="2">2.7.13.3</ecNumber>
    </recommendedName>
</protein>
<evidence type="ECO:0000256" key="2">
    <source>
        <dbReference type="ARBA" id="ARBA00012438"/>
    </source>
</evidence>
<evidence type="ECO:0000259" key="10">
    <source>
        <dbReference type="Pfam" id="PF07568"/>
    </source>
</evidence>
<feature type="transmembrane region" description="Helical" evidence="8">
    <location>
        <begin position="261"/>
        <end position="281"/>
    </location>
</feature>
<proteinExistence type="predicted"/>
<dbReference type="GO" id="GO:0005524">
    <property type="term" value="F:ATP binding"/>
    <property type="evidence" value="ECO:0007669"/>
    <property type="project" value="UniProtKB-KW"/>
</dbReference>
<dbReference type="InterPro" id="IPR011495">
    <property type="entry name" value="Sig_transdc_His_kin_sub2_dim/P"/>
</dbReference>
<feature type="transmembrane region" description="Helical" evidence="8">
    <location>
        <begin position="193"/>
        <end position="217"/>
    </location>
</feature>
<dbReference type="Pfam" id="PF02518">
    <property type="entry name" value="HATPase_c"/>
    <property type="match status" value="1"/>
</dbReference>
<feature type="transmembrane region" description="Helical" evidence="8">
    <location>
        <begin position="343"/>
        <end position="363"/>
    </location>
</feature>
<dbReference type="InterPro" id="IPR011623">
    <property type="entry name" value="7TMR_DISM_rcpt_extracell_dom1"/>
</dbReference>
<dbReference type="InterPro" id="IPR011622">
    <property type="entry name" value="7TMR_DISM_rcpt_extracell_dom2"/>
</dbReference>
<feature type="domain" description="Histidine kinase/HSP90-like ATPase" evidence="9">
    <location>
        <begin position="508"/>
        <end position="585"/>
    </location>
</feature>
<evidence type="ECO:0000259" key="12">
    <source>
        <dbReference type="Pfam" id="PF07696"/>
    </source>
</evidence>
<dbReference type="Pfam" id="PF07695">
    <property type="entry name" value="7TMR-DISM_7TM"/>
    <property type="match status" value="1"/>
</dbReference>
<name>A0A5R8Y334_9BACT</name>
<feature type="transmembrane region" description="Helical" evidence="8">
    <location>
        <begin position="229"/>
        <end position="249"/>
    </location>
</feature>